<sequence>MSFSAMASSPRRIARLPKRKAPTGAFAASQAAMLPPPVHIPAEILVVIFSWLQAIVKSDASKSIAAWQTGININSWIFVTHVCKDWRQAALEYGSLWSNINSLQPLGLIMSSLERSKNVPLDVRIAGTSNEIAEILLENLPRIRDLTYALTGASPADAHGYLEQLWAQPAPLLESVSVLSTNPATSPIPILQGPHPVLKRVNLVAFPVPWDSLKLDGLTELGIMYLPPEYQPTVSQIHTILLACPNLNALGLTFAPPSATNDTLDADAQLIHLPHLSNARIEMSAQMWAPLLQQLVLSHEFKWIIEIPYCPSRLKDRLIPIGDLSATGQALVVTLSVNGLDIYQECMSDPGPEGTKQKIGLVWPQVGPNESIQVAFDNIVELVKNTSWANATSLRINFAGFSVEEGTPIMWKTLFEVFSKLNRLTISLHILNMADPEFGLAQALMIPQKLEDGTMSFLLPDLRILHVRNGRLMHYGIQARAFAKCFQARQNIAPLQEMVLINSSSIPRAVLQSLKECVKVVEERDEDPTDSEMEHLEPTEKQRQGGASGGDDGNSDDWESDNGEGESD</sequence>
<dbReference type="AlphaFoldDB" id="A0A4Y7PWF1"/>
<organism evidence="2 3">
    <name type="scientific">Rickenella mellea</name>
    <dbReference type="NCBI Taxonomy" id="50990"/>
    <lineage>
        <taxon>Eukaryota</taxon>
        <taxon>Fungi</taxon>
        <taxon>Dikarya</taxon>
        <taxon>Basidiomycota</taxon>
        <taxon>Agaricomycotina</taxon>
        <taxon>Agaricomycetes</taxon>
        <taxon>Hymenochaetales</taxon>
        <taxon>Rickenellaceae</taxon>
        <taxon>Rickenella</taxon>
    </lineage>
</organism>
<dbReference type="OrthoDB" id="2884925at2759"/>
<feature type="compositionally biased region" description="Basic and acidic residues" evidence="1">
    <location>
        <begin position="532"/>
        <end position="543"/>
    </location>
</feature>
<gene>
    <name evidence="2" type="ORF">BD410DRAFT_900568</name>
</gene>
<feature type="region of interest" description="Disordered" evidence="1">
    <location>
        <begin position="522"/>
        <end position="568"/>
    </location>
</feature>
<protein>
    <submittedName>
        <fullName evidence="2">Uncharacterized protein</fullName>
    </submittedName>
</protein>
<evidence type="ECO:0000313" key="3">
    <source>
        <dbReference type="Proteomes" id="UP000294933"/>
    </source>
</evidence>
<evidence type="ECO:0000313" key="2">
    <source>
        <dbReference type="EMBL" id="TDL18929.1"/>
    </source>
</evidence>
<feature type="compositionally biased region" description="Acidic residues" evidence="1">
    <location>
        <begin position="553"/>
        <end position="568"/>
    </location>
</feature>
<evidence type="ECO:0000256" key="1">
    <source>
        <dbReference type="SAM" id="MobiDB-lite"/>
    </source>
</evidence>
<proteinExistence type="predicted"/>
<name>A0A4Y7PWF1_9AGAM</name>
<reference evidence="2 3" key="1">
    <citation type="submission" date="2018-06" db="EMBL/GenBank/DDBJ databases">
        <title>A transcriptomic atlas of mushroom development highlights an independent origin of complex multicellularity.</title>
        <authorList>
            <consortium name="DOE Joint Genome Institute"/>
            <person name="Krizsan K."/>
            <person name="Almasi E."/>
            <person name="Merenyi Z."/>
            <person name="Sahu N."/>
            <person name="Viragh M."/>
            <person name="Koszo T."/>
            <person name="Mondo S."/>
            <person name="Kiss B."/>
            <person name="Balint B."/>
            <person name="Kues U."/>
            <person name="Barry K."/>
            <person name="Hegedus J.C."/>
            <person name="Henrissat B."/>
            <person name="Johnson J."/>
            <person name="Lipzen A."/>
            <person name="Ohm R."/>
            <person name="Nagy I."/>
            <person name="Pangilinan J."/>
            <person name="Yan J."/>
            <person name="Xiong Y."/>
            <person name="Grigoriev I.V."/>
            <person name="Hibbett D.S."/>
            <person name="Nagy L.G."/>
        </authorList>
    </citation>
    <scope>NUCLEOTIDE SEQUENCE [LARGE SCALE GENOMIC DNA]</scope>
    <source>
        <strain evidence="2 3">SZMC22713</strain>
    </source>
</reference>
<keyword evidence="3" id="KW-1185">Reference proteome</keyword>
<accession>A0A4Y7PWF1</accession>
<dbReference type="Gene3D" id="1.20.1280.50">
    <property type="match status" value="1"/>
</dbReference>
<dbReference type="STRING" id="50990.A0A4Y7PWF1"/>
<dbReference type="Proteomes" id="UP000294933">
    <property type="component" value="Unassembled WGS sequence"/>
</dbReference>
<dbReference type="EMBL" id="ML170202">
    <property type="protein sequence ID" value="TDL18929.1"/>
    <property type="molecule type" value="Genomic_DNA"/>
</dbReference>
<dbReference type="VEuPathDB" id="FungiDB:BD410DRAFT_900568"/>